<reference evidence="1" key="1">
    <citation type="submission" date="2020-05" db="EMBL/GenBank/DDBJ databases">
        <title>Large-scale comparative analyses of tick genomes elucidate their genetic diversity and vector capacities.</title>
        <authorList>
            <person name="Jia N."/>
            <person name="Wang J."/>
            <person name="Shi W."/>
            <person name="Du L."/>
            <person name="Sun Y."/>
            <person name="Zhan W."/>
            <person name="Jiang J."/>
            <person name="Wang Q."/>
            <person name="Zhang B."/>
            <person name="Ji P."/>
            <person name="Sakyi L.B."/>
            <person name="Cui X."/>
            <person name="Yuan T."/>
            <person name="Jiang B."/>
            <person name="Yang W."/>
            <person name="Lam T.T.-Y."/>
            <person name="Chang Q."/>
            <person name="Ding S."/>
            <person name="Wang X."/>
            <person name="Zhu J."/>
            <person name="Ruan X."/>
            <person name="Zhao L."/>
            <person name="Wei J."/>
            <person name="Que T."/>
            <person name="Du C."/>
            <person name="Cheng J."/>
            <person name="Dai P."/>
            <person name="Han X."/>
            <person name="Huang E."/>
            <person name="Gao Y."/>
            <person name="Liu J."/>
            <person name="Shao H."/>
            <person name="Ye R."/>
            <person name="Li L."/>
            <person name="Wei W."/>
            <person name="Wang X."/>
            <person name="Wang C."/>
            <person name="Yang T."/>
            <person name="Huo Q."/>
            <person name="Li W."/>
            <person name="Guo W."/>
            <person name="Chen H."/>
            <person name="Zhou L."/>
            <person name="Ni X."/>
            <person name="Tian J."/>
            <person name="Zhou Y."/>
            <person name="Sheng Y."/>
            <person name="Liu T."/>
            <person name="Pan Y."/>
            <person name="Xia L."/>
            <person name="Li J."/>
            <person name="Zhao F."/>
            <person name="Cao W."/>
        </authorList>
    </citation>
    <scope>NUCLEOTIDE SEQUENCE</scope>
    <source>
        <strain evidence="1">Hyas-2018</strain>
    </source>
</reference>
<gene>
    <name evidence="1" type="ORF">HPB50_009613</name>
</gene>
<accession>A0ACB7SRL8</accession>
<evidence type="ECO:0000313" key="2">
    <source>
        <dbReference type="Proteomes" id="UP000821845"/>
    </source>
</evidence>
<dbReference type="EMBL" id="CM023483">
    <property type="protein sequence ID" value="KAH6935782.1"/>
    <property type="molecule type" value="Genomic_DNA"/>
</dbReference>
<protein>
    <submittedName>
        <fullName evidence="1">Uncharacterized protein</fullName>
    </submittedName>
</protein>
<name>A0ACB7SRL8_HYAAI</name>
<sequence>MGVGSSVGRGRSGAAGAEGRGGSCWSPGSRGASPRSGGEASAAPGGFRDEEGIIFDIWLGAESVANICTDVAVILLLRKAEVSQGLDVDAARMTRVLGAFIAWNTVALLLCCGGNLAGLRFPPKWLYYTSKLYDFYTSYKKKTAKLDEEALVEALVTGKTETSRGSGGRQSSESTSPRRKKTADNRFADASAKSRTRRGRPQAQPRNSGNFGTTIIPNGSRNTSDRSRGRSLGSEFHTSSTGTVKGGKSRWGKKRKQLISSKAARTIDDAATIGKPSAVHSRQHSNAVNGTESVRRGSDRRTSAAISDGSAAPENASSGMPSSRPKSASGGASVQRPLASIGKSRRQPGTSAFANAQLLAKILARRKGAPGASAPGPTGASKASASSVTAGSGGHPTSDVSQTKVNAPRQPVGGVKEPHAASAASPVRNSPGEVPKEPLPASEAVPASRRSGASAADHSSDKAD</sequence>
<organism evidence="1 2">
    <name type="scientific">Hyalomma asiaticum</name>
    <name type="common">Tick</name>
    <dbReference type="NCBI Taxonomy" id="266040"/>
    <lineage>
        <taxon>Eukaryota</taxon>
        <taxon>Metazoa</taxon>
        <taxon>Ecdysozoa</taxon>
        <taxon>Arthropoda</taxon>
        <taxon>Chelicerata</taxon>
        <taxon>Arachnida</taxon>
        <taxon>Acari</taxon>
        <taxon>Parasitiformes</taxon>
        <taxon>Ixodida</taxon>
        <taxon>Ixodoidea</taxon>
        <taxon>Ixodidae</taxon>
        <taxon>Hyalomminae</taxon>
        <taxon>Hyalomma</taxon>
    </lineage>
</organism>
<keyword evidence="2" id="KW-1185">Reference proteome</keyword>
<evidence type="ECO:0000313" key="1">
    <source>
        <dbReference type="EMBL" id="KAH6935782.1"/>
    </source>
</evidence>
<proteinExistence type="predicted"/>
<comment type="caution">
    <text evidence="1">The sequence shown here is derived from an EMBL/GenBank/DDBJ whole genome shotgun (WGS) entry which is preliminary data.</text>
</comment>
<dbReference type="Proteomes" id="UP000821845">
    <property type="component" value="Chromosome 3"/>
</dbReference>